<gene>
    <name evidence="1" type="ORF">D7M11_18830</name>
</gene>
<dbReference type="Gene3D" id="3.30.1360.130">
    <property type="entry name" value="Dipeptide transport protein"/>
    <property type="match status" value="1"/>
</dbReference>
<dbReference type="InterPro" id="IPR036177">
    <property type="entry name" value="Peptidase_M55_sf"/>
</dbReference>
<protein>
    <submittedName>
        <fullName evidence="1">Peptidase M55</fullName>
    </submittedName>
</protein>
<dbReference type="SUPFAM" id="SSF63992">
    <property type="entry name" value="Dipeptide transport protein"/>
    <property type="match status" value="1"/>
</dbReference>
<comment type="caution">
    <text evidence="1">The sequence shown here is derived from an EMBL/GenBank/DDBJ whole genome shotgun (WGS) entry which is preliminary data.</text>
</comment>
<accession>A0A3B0C9B5</accession>
<evidence type="ECO:0000313" key="2">
    <source>
        <dbReference type="Proteomes" id="UP000282311"/>
    </source>
</evidence>
<dbReference type="InterPro" id="IPR027476">
    <property type="entry name" value="DppA_N"/>
</dbReference>
<dbReference type="AlphaFoldDB" id="A0A3B0C9B5"/>
<dbReference type="Gene3D" id="3.40.50.10780">
    <property type="entry name" value="Dipeptide transport protein"/>
    <property type="match status" value="1"/>
</dbReference>
<dbReference type="EMBL" id="RBAH01000013">
    <property type="protein sequence ID" value="RKN82030.1"/>
    <property type="molecule type" value="Genomic_DNA"/>
</dbReference>
<keyword evidence="2" id="KW-1185">Reference proteome</keyword>
<sequence length="260" mass="29215">MKFFIITDLEGVAGTDSFTQTRTNDVLAKQASMKQLAREVNGCVEGIRSVYPEAVVDVLDGHGSGGLFPEDLVNCSYLDTKEGRRPHHRLDGYSALLFVGQHAMAGTIDAPLCHTYSSVEVMYYRLNGVFVGEFATHALQAGVWSVPTIFLAGDDKAALEAKLFVPEIETVVTKYGKGLESADHLSLDESVERIREGAARAVRRMERIPPFDRLRAPYVFEARYYKPFSEEWLARKRPDAVLIDERTYRIETDDLFQLPF</sequence>
<organism evidence="1 2">
    <name type="scientific">Paenibacillus ginsengarvi</name>
    <dbReference type="NCBI Taxonomy" id="400777"/>
    <lineage>
        <taxon>Bacteria</taxon>
        <taxon>Bacillati</taxon>
        <taxon>Bacillota</taxon>
        <taxon>Bacilli</taxon>
        <taxon>Bacillales</taxon>
        <taxon>Paenibacillaceae</taxon>
        <taxon>Paenibacillus</taxon>
    </lineage>
</organism>
<dbReference type="RefSeq" id="WP_120748784.1">
    <property type="nucleotide sequence ID" value="NZ_RBAH01000013.1"/>
</dbReference>
<dbReference type="Proteomes" id="UP000282311">
    <property type="component" value="Unassembled WGS sequence"/>
</dbReference>
<dbReference type="OrthoDB" id="9799092at2"/>
<name>A0A3B0C9B5_9BACL</name>
<reference evidence="1 2" key="1">
    <citation type="journal article" date="2007" name="Int. J. Syst. Evol. Microbiol.">
        <title>Paenibacillus ginsengarvi sp. nov., isolated from soil from ginseng cultivation.</title>
        <authorList>
            <person name="Yoon M.H."/>
            <person name="Ten L.N."/>
            <person name="Im W.T."/>
        </authorList>
    </citation>
    <scope>NUCLEOTIDE SEQUENCE [LARGE SCALE GENOMIC DNA]</scope>
    <source>
        <strain evidence="1 2">KCTC 13059</strain>
    </source>
</reference>
<proteinExistence type="predicted"/>
<dbReference type="InterPro" id="IPR007035">
    <property type="entry name" value="Peptidase_M55"/>
</dbReference>
<dbReference type="Pfam" id="PF04951">
    <property type="entry name" value="Peptidase_M55"/>
    <property type="match status" value="1"/>
</dbReference>
<evidence type="ECO:0000313" key="1">
    <source>
        <dbReference type="EMBL" id="RKN82030.1"/>
    </source>
</evidence>